<feature type="compositionally biased region" description="Polar residues" evidence="1">
    <location>
        <begin position="12"/>
        <end position="21"/>
    </location>
</feature>
<dbReference type="Proteomes" id="UP000600365">
    <property type="component" value="Unassembled WGS sequence"/>
</dbReference>
<dbReference type="InterPro" id="IPR036388">
    <property type="entry name" value="WH-like_DNA-bd_sf"/>
</dbReference>
<name>A0A917YDK9_9ACTN</name>
<dbReference type="Gene3D" id="1.10.10.10">
    <property type="entry name" value="Winged helix-like DNA-binding domain superfamily/Winged helix DNA-binding domain"/>
    <property type="match status" value="1"/>
</dbReference>
<proteinExistence type="predicted"/>
<evidence type="ECO:0000256" key="1">
    <source>
        <dbReference type="SAM" id="MobiDB-lite"/>
    </source>
</evidence>
<evidence type="ECO:0000313" key="3">
    <source>
        <dbReference type="Proteomes" id="UP000600365"/>
    </source>
</evidence>
<gene>
    <name evidence="2" type="ORF">GCM10011579_089300</name>
</gene>
<dbReference type="SUPFAM" id="SSF46785">
    <property type="entry name" value="Winged helix' DNA-binding domain"/>
    <property type="match status" value="1"/>
</dbReference>
<protein>
    <submittedName>
        <fullName evidence="2">Uncharacterized protein</fullName>
    </submittedName>
</protein>
<organism evidence="2 3">
    <name type="scientific">Streptomyces albiflavescens</name>
    <dbReference type="NCBI Taxonomy" id="1623582"/>
    <lineage>
        <taxon>Bacteria</taxon>
        <taxon>Bacillati</taxon>
        <taxon>Actinomycetota</taxon>
        <taxon>Actinomycetes</taxon>
        <taxon>Kitasatosporales</taxon>
        <taxon>Streptomycetaceae</taxon>
        <taxon>Streptomyces</taxon>
    </lineage>
</organism>
<reference evidence="2 3" key="1">
    <citation type="journal article" date="2014" name="Int. J. Syst. Evol. Microbiol.">
        <title>Complete genome sequence of Corynebacterium casei LMG S-19264T (=DSM 44701T), isolated from a smear-ripened cheese.</title>
        <authorList>
            <consortium name="US DOE Joint Genome Institute (JGI-PGF)"/>
            <person name="Walter F."/>
            <person name="Albersmeier A."/>
            <person name="Kalinowski J."/>
            <person name="Ruckert C."/>
        </authorList>
    </citation>
    <scope>NUCLEOTIDE SEQUENCE [LARGE SCALE GENOMIC DNA]</scope>
    <source>
        <strain evidence="2 3">CGMCC 4.7111</strain>
    </source>
</reference>
<sequence>MASLSLRDGSTVPHSTHQTGSPRHPFHPRERLGLHHLPTAAADLILLGDLTGRYAAGSYSKLSSDAQSVSLRESRRGAAEHGHRITAAIACHVARASGTVDQLTQLLLHPEHEGGRHARSIALRSGQSRALAYIGRVWASASAAVSSTTMLESRHHAYELLAALRDRIETTPWRGERGRTALRVLRAHLNFAEIAGGPLHHASERQTAEEAGVSRTTLRVVYETVLKPRGWLRRLRVGHGREGSTWYLAEGNAGRHTIPVAQSRFGTTQYPPDLALEEWPTPETGLTADLDSTVIGQLMGHDAFAHRGLGSAALVIIGALHAHAAQTVAELVGSSSVSRATLYRTLRRLADHGLVTHSGETWTLAPHALEGFGDHPPEAAAEEIAELARGWGAVATRHGTAGVAFRRKAVHAAERAAYQQALERLSEHRSKAVVLVRDGHQVLVPAPRPDEIPTACHAPDGCVLDPATGRAAPDWRIATDGRLILITPADQRSYDELAAAHAEALSEWESAA</sequence>
<comment type="caution">
    <text evidence="2">The sequence shown here is derived from an EMBL/GenBank/DDBJ whole genome shotgun (WGS) entry which is preliminary data.</text>
</comment>
<dbReference type="EMBL" id="BMMM01000026">
    <property type="protein sequence ID" value="GGN91959.1"/>
    <property type="molecule type" value="Genomic_DNA"/>
</dbReference>
<dbReference type="RefSeq" id="WP_229703781.1">
    <property type="nucleotide sequence ID" value="NZ_BMMM01000026.1"/>
</dbReference>
<evidence type="ECO:0000313" key="2">
    <source>
        <dbReference type="EMBL" id="GGN91959.1"/>
    </source>
</evidence>
<accession>A0A917YDK9</accession>
<dbReference type="AlphaFoldDB" id="A0A917YDK9"/>
<keyword evidence="3" id="KW-1185">Reference proteome</keyword>
<feature type="region of interest" description="Disordered" evidence="1">
    <location>
        <begin position="1"/>
        <end position="30"/>
    </location>
</feature>
<dbReference type="InterPro" id="IPR036390">
    <property type="entry name" value="WH_DNA-bd_sf"/>
</dbReference>